<evidence type="ECO:0000313" key="2">
    <source>
        <dbReference type="EMBL" id="VAX24900.1"/>
    </source>
</evidence>
<dbReference type="SMART" id="SM00481">
    <property type="entry name" value="POLIIIAc"/>
    <property type="match status" value="1"/>
</dbReference>
<dbReference type="InterPro" id="IPR016195">
    <property type="entry name" value="Pol/histidinol_Pase-like"/>
</dbReference>
<dbReference type="CDD" id="cd07432">
    <property type="entry name" value="PHP_HisPPase"/>
    <property type="match status" value="1"/>
</dbReference>
<dbReference type="Gene3D" id="3.20.20.140">
    <property type="entry name" value="Metal-dependent hydrolases"/>
    <property type="match status" value="1"/>
</dbReference>
<organism evidence="2">
    <name type="scientific">hydrothermal vent metagenome</name>
    <dbReference type="NCBI Taxonomy" id="652676"/>
    <lineage>
        <taxon>unclassified sequences</taxon>
        <taxon>metagenomes</taxon>
        <taxon>ecological metagenomes</taxon>
    </lineage>
</organism>
<dbReference type="PANTHER" id="PTHR36928">
    <property type="entry name" value="PHOSPHATASE YCDX-RELATED"/>
    <property type="match status" value="1"/>
</dbReference>
<proteinExistence type="predicted"/>
<dbReference type="InterPro" id="IPR050243">
    <property type="entry name" value="PHP_phosphatase"/>
</dbReference>
<dbReference type="InterPro" id="IPR003141">
    <property type="entry name" value="Pol/His_phosphatase_N"/>
</dbReference>
<sequence>MIDLHTHTLFSDGELLPSELARRAQVIGYRFLAITDHVDMSNFESVVTGIVRFCSEYKSGSIKVVPGAEITHVPPGQYKQLVQLCRELGAKVVVAHGETIVEPVEPGTNRAAIEAGVDIIAHPGLISDDDASLAALKGVALEISGRGGHSFTNGHVAALARKHGAKPVFCTDAHKPSDLMDRTTAESVSLGAGMEENEINSMFGYAESLVARLLKN</sequence>
<dbReference type="SUPFAM" id="SSF89550">
    <property type="entry name" value="PHP domain-like"/>
    <property type="match status" value="1"/>
</dbReference>
<dbReference type="EMBL" id="UOGB01000307">
    <property type="protein sequence ID" value="VAX24900.1"/>
    <property type="molecule type" value="Genomic_DNA"/>
</dbReference>
<feature type="domain" description="Polymerase/histidinol phosphatase N-terminal" evidence="1">
    <location>
        <begin position="2"/>
        <end position="74"/>
    </location>
</feature>
<accession>A0A3B1CQD3</accession>
<reference evidence="2" key="1">
    <citation type="submission" date="2018-06" db="EMBL/GenBank/DDBJ databases">
        <authorList>
            <person name="Zhirakovskaya E."/>
        </authorList>
    </citation>
    <scope>NUCLEOTIDE SEQUENCE</scope>
</reference>
<dbReference type="GO" id="GO:0042578">
    <property type="term" value="F:phosphoric ester hydrolase activity"/>
    <property type="evidence" value="ECO:0007669"/>
    <property type="project" value="TreeGrafter"/>
</dbReference>
<dbReference type="PANTHER" id="PTHR36928:SF1">
    <property type="entry name" value="PHOSPHATASE YCDX-RELATED"/>
    <property type="match status" value="1"/>
</dbReference>
<dbReference type="InterPro" id="IPR004013">
    <property type="entry name" value="PHP_dom"/>
</dbReference>
<dbReference type="NCBIfam" id="NF004981">
    <property type="entry name" value="PRK06361.1"/>
    <property type="match status" value="1"/>
</dbReference>
<dbReference type="Pfam" id="PF02811">
    <property type="entry name" value="PHP"/>
    <property type="match status" value="1"/>
</dbReference>
<dbReference type="GO" id="GO:0005829">
    <property type="term" value="C:cytosol"/>
    <property type="evidence" value="ECO:0007669"/>
    <property type="project" value="TreeGrafter"/>
</dbReference>
<dbReference type="AlphaFoldDB" id="A0A3B1CQD3"/>
<name>A0A3B1CQD3_9ZZZZ</name>
<gene>
    <name evidence="2" type="ORF">MNBD_NITROSPINAE03-834</name>
</gene>
<dbReference type="GO" id="GO:0008270">
    <property type="term" value="F:zinc ion binding"/>
    <property type="evidence" value="ECO:0007669"/>
    <property type="project" value="TreeGrafter"/>
</dbReference>
<protein>
    <submittedName>
        <fullName evidence="2">Uncharacterized protein MJ1295</fullName>
    </submittedName>
</protein>
<evidence type="ECO:0000259" key="1">
    <source>
        <dbReference type="SMART" id="SM00481"/>
    </source>
</evidence>